<dbReference type="Pfam" id="PF02743">
    <property type="entry name" value="dCache_1"/>
    <property type="match status" value="1"/>
</dbReference>
<dbReference type="SUPFAM" id="SSF55785">
    <property type="entry name" value="PYP-like sensor domain (PAS domain)"/>
    <property type="match status" value="1"/>
</dbReference>
<feature type="coiled-coil region" evidence="12">
    <location>
        <begin position="455"/>
        <end position="482"/>
    </location>
</feature>
<dbReference type="SUPFAM" id="SSF103190">
    <property type="entry name" value="Sensory domain-like"/>
    <property type="match status" value="1"/>
</dbReference>
<evidence type="ECO:0000259" key="14">
    <source>
        <dbReference type="PROSITE" id="PS50112"/>
    </source>
</evidence>
<evidence type="ECO:0000256" key="10">
    <source>
        <dbReference type="ARBA" id="ARBA00023012"/>
    </source>
</evidence>
<dbReference type="PROSITE" id="PS50112">
    <property type="entry name" value="PAS"/>
    <property type="match status" value="1"/>
</dbReference>
<evidence type="ECO:0000256" key="5">
    <source>
        <dbReference type="ARBA" id="ARBA00022692"/>
    </source>
</evidence>
<dbReference type="InterPro" id="IPR000014">
    <property type="entry name" value="PAS"/>
</dbReference>
<sequence>MAVTKPNSTVFDKGRLLRRFASEWLVYLAIMMFIGGLLWWMWSSAREAVEQRETDRLRAAATVIEQKTIRKLETGNRALQGFMNRLDAWQKTPTTWADASAYLEAVADSNPDFTRLLFLDSKGTVLASSGEGKSDLGRDFSQRPYFQTVKRQPAADTLYVSEPFQTLRGRYAINLMRALVGLDGELRGVVVAGLEPQTLRTFLNSTLYADDMWVAFAHGNGVQLMMEPDKAGQSGLQLNRPGALFEKHTANAGRETVAKGVTMATGQFRFTVLRTVRLPVLKMDAGLVLAVSREHDAVFHSSEKLRQNFALIFLIMAFGAAGSLSLNQSIRFAAKQSAAQARQELEERDEALRRFFLLNQDLFAIVDETGHYTRVNEAWSALLGYSQDQIVGHPVGQVLHPDDRGKVDDYRQKLTEGMPVGGVVTRVRHVQGHYLEIEWRVLHAGDQVFLNGRDVTREQANMREMEKVNAQLAEQKLALQEMAFHDGLTGAFNRRYFDEVLHSVDFHRILTHRFHPILTHPG</sequence>
<dbReference type="PANTHER" id="PTHR44757:SF2">
    <property type="entry name" value="BIOFILM ARCHITECTURE MAINTENANCE PROTEIN MBAA"/>
    <property type="match status" value="1"/>
</dbReference>
<evidence type="ECO:0000256" key="3">
    <source>
        <dbReference type="ARBA" id="ARBA00022553"/>
    </source>
</evidence>
<feature type="domain" description="PAS" evidence="14">
    <location>
        <begin position="348"/>
        <end position="418"/>
    </location>
</feature>
<name>A0ABW2SCG1_9BURK</name>
<evidence type="ECO:0000256" key="13">
    <source>
        <dbReference type="SAM" id="Phobius"/>
    </source>
</evidence>
<dbReference type="NCBIfam" id="TIGR00229">
    <property type="entry name" value="sensory_box"/>
    <property type="match status" value="1"/>
</dbReference>
<keyword evidence="7" id="KW-0418">Kinase</keyword>
<keyword evidence="12" id="KW-0175">Coiled coil</keyword>
<comment type="caution">
    <text evidence="15">The sequence shown here is derived from an EMBL/GenBank/DDBJ whole genome shotgun (WGS) entry which is preliminary data.</text>
</comment>
<accession>A0ABW2SCG1</accession>
<keyword evidence="16" id="KW-1185">Reference proteome</keyword>
<evidence type="ECO:0000256" key="9">
    <source>
        <dbReference type="ARBA" id="ARBA00022989"/>
    </source>
</evidence>
<keyword evidence="3" id="KW-0597">Phosphoprotein</keyword>
<feature type="transmembrane region" description="Helical" evidence="13">
    <location>
        <begin position="24"/>
        <end position="42"/>
    </location>
</feature>
<dbReference type="PANTHER" id="PTHR44757">
    <property type="entry name" value="DIGUANYLATE CYCLASE DGCP"/>
    <property type="match status" value="1"/>
</dbReference>
<evidence type="ECO:0000256" key="1">
    <source>
        <dbReference type="ARBA" id="ARBA00004651"/>
    </source>
</evidence>
<keyword evidence="8" id="KW-0067">ATP-binding</keyword>
<keyword evidence="10" id="KW-0902">Two-component regulatory system</keyword>
<organism evidence="15 16">
    <name type="scientific">Hydrogenophaga defluvii</name>
    <dbReference type="NCBI Taxonomy" id="249410"/>
    <lineage>
        <taxon>Bacteria</taxon>
        <taxon>Pseudomonadati</taxon>
        <taxon>Pseudomonadota</taxon>
        <taxon>Betaproteobacteria</taxon>
        <taxon>Burkholderiales</taxon>
        <taxon>Comamonadaceae</taxon>
        <taxon>Hydrogenophaga</taxon>
    </lineage>
</organism>
<protein>
    <submittedName>
        <fullName evidence="15">Cache domain-containing protein</fullName>
    </submittedName>
</protein>
<evidence type="ECO:0000256" key="7">
    <source>
        <dbReference type="ARBA" id="ARBA00022777"/>
    </source>
</evidence>
<keyword evidence="9 13" id="KW-1133">Transmembrane helix</keyword>
<keyword evidence="5 13" id="KW-0812">Transmembrane</keyword>
<reference evidence="16" key="1">
    <citation type="journal article" date="2019" name="Int. J. Syst. Evol. Microbiol.">
        <title>The Global Catalogue of Microorganisms (GCM) 10K type strain sequencing project: providing services to taxonomists for standard genome sequencing and annotation.</title>
        <authorList>
            <consortium name="The Broad Institute Genomics Platform"/>
            <consortium name="The Broad Institute Genome Sequencing Center for Infectious Disease"/>
            <person name="Wu L."/>
            <person name="Ma J."/>
        </authorList>
    </citation>
    <scope>NUCLEOTIDE SEQUENCE [LARGE SCALE GENOMIC DNA]</scope>
    <source>
        <strain evidence="16">CCUG 53903</strain>
    </source>
</reference>
<dbReference type="CDD" id="cd12914">
    <property type="entry name" value="PDC1_DGC_like"/>
    <property type="match status" value="1"/>
</dbReference>
<dbReference type="RefSeq" id="WP_382200488.1">
    <property type="nucleotide sequence ID" value="NZ_JBHTBZ010000024.1"/>
</dbReference>
<dbReference type="SMART" id="SM00091">
    <property type="entry name" value="PAS"/>
    <property type="match status" value="1"/>
</dbReference>
<dbReference type="CDD" id="cd00130">
    <property type="entry name" value="PAS"/>
    <property type="match status" value="1"/>
</dbReference>
<dbReference type="InterPro" id="IPR033479">
    <property type="entry name" value="dCache_1"/>
</dbReference>
<evidence type="ECO:0000256" key="6">
    <source>
        <dbReference type="ARBA" id="ARBA00022741"/>
    </source>
</evidence>
<dbReference type="InterPro" id="IPR052155">
    <property type="entry name" value="Biofilm_reg_signaling"/>
</dbReference>
<proteinExistence type="predicted"/>
<evidence type="ECO:0000313" key="15">
    <source>
        <dbReference type="EMBL" id="MFC7460848.1"/>
    </source>
</evidence>
<evidence type="ECO:0000256" key="11">
    <source>
        <dbReference type="ARBA" id="ARBA00023136"/>
    </source>
</evidence>
<keyword evidence="2" id="KW-1003">Cell membrane</keyword>
<dbReference type="InterPro" id="IPR035965">
    <property type="entry name" value="PAS-like_dom_sf"/>
</dbReference>
<dbReference type="Gene3D" id="3.30.450.20">
    <property type="entry name" value="PAS domain"/>
    <property type="match status" value="2"/>
</dbReference>
<gene>
    <name evidence="15" type="ORF">ACFQU0_10465</name>
</gene>
<dbReference type="InterPro" id="IPR029151">
    <property type="entry name" value="Sensor-like_sf"/>
</dbReference>
<keyword evidence="6" id="KW-0547">Nucleotide-binding</keyword>
<dbReference type="EMBL" id="JBHTBZ010000024">
    <property type="protein sequence ID" value="MFC7460848.1"/>
    <property type="molecule type" value="Genomic_DNA"/>
</dbReference>
<dbReference type="Pfam" id="PF08448">
    <property type="entry name" value="PAS_4"/>
    <property type="match status" value="1"/>
</dbReference>
<comment type="subcellular location">
    <subcellularLocation>
        <location evidence="1">Cell membrane</location>
        <topology evidence="1">Multi-pass membrane protein</topology>
    </subcellularLocation>
</comment>
<evidence type="ECO:0000256" key="2">
    <source>
        <dbReference type="ARBA" id="ARBA00022475"/>
    </source>
</evidence>
<keyword evidence="11 13" id="KW-0472">Membrane</keyword>
<evidence type="ECO:0000256" key="4">
    <source>
        <dbReference type="ARBA" id="ARBA00022679"/>
    </source>
</evidence>
<evidence type="ECO:0000256" key="8">
    <source>
        <dbReference type="ARBA" id="ARBA00022840"/>
    </source>
</evidence>
<evidence type="ECO:0000256" key="12">
    <source>
        <dbReference type="SAM" id="Coils"/>
    </source>
</evidence>
<evidence type="ECO:0000313" key="16">
    <source>
        <dbReference type="Proteomes" id="UP001596457"/>
    </source>
</evidence>
<keyword evidence="4" id="KW-0808">Transferase</keyword>
<dbReference type="Proteomes" id="UP001596457">
    <property type="component" value="Unassembled WGS sequence"/>
</dbReference>
<dbReference type="InterPro" id="IPR013656">
    <property type="entry name" value="PAS_4"/>
</dbReference>